<dbReference type="AlphaFoldDB" id="A0A2Z5QXX3"/>
<name>A0A2Z5QXX3_9MICC</name>
<dbReference type="Proteomes" id="UP000250241">
    <property type="component" value="Chromosome"/>
</dbReference>
<keyword evidence="4" id="KW-1185">Reference proteome</keyword>
<evidence type="ECO:0000313" key="3">
    <source>
        <dbReference type="EMBL" id="BAV87308.1"/>
    </source>
</evidence>
<gene>
    <name evidence="3" type="ORF">RA11412_1009</name>
</gene>
<dbReference type="GeneID" id="93861422"/>
<evidence type="ECO:0000256" key="1">
    <source>
        <dbReference type="SAM" id="MobiDB-lite"/>
    </source>
</evidence>
<sequence length="155" mass="17361">MQNPPQPTKQPTAPQHPNRLGAPQPPDPEERRRTVMRIARAQGLAVVSTFLGLVCLTYPMPFFLLAPVVLLAGLALNIVVIVRTALTRSPIVFYVLASFGILTEFFLLIMCLVMLISPAYWEYRDCLHQSLTVSDQQTCQDTYYRQATQLGTQSP</sequence>
<accession>A0A2Z5QXX3</accession>
<dbReference type="RefSeq" id="WP_006888165.1">
    <property type="nucleotide sequence ID" value="NZ_CAJPQC010000004.1"/>
</dbReference>
<reference evidence="3 4" key="1">
    <citation type="submission" date="2016-10" db="EMBL/GenBank/DDBJ databases">
        <title>Genome sequence of Rothia aeria strain JCM11412.</title>
        <authorList>
            <person name="Nambu T."/>
        </authorList>
    </citation>
    <scope>NUCLEOTIDE SEQUENCE [LARGE SCALE GENOMIC DNA]</scope>
    <source>
        <strain evidence="3 4">JCM 11412</strain>
    </source>
</reference>
<feature type="transmembrane region" description="Helical" evidence="2">
    <location>
        <begin position="41"/>
        <end position="59"/>
    </location>
</feature>
<evidence type="ECO:0000256" key="2">
    <source>
        <dbReference type="SAM" id="Phobius"/>
    </source>
</evidence>
<feature type="transmembrane region" description="Helical" evidence="2">
    <location>
        <begin position="93"/>
        <end position="121"/>
    </location>
</feature>
<protein>
    <submittedName>
        <fullName evidence="3">Uncharacterized protein</fullName>
    </submittedName>
</protein>
<keyword evidence="2" id="KW-1133">Transmembrane helix</keyword>
<keyword evidence="2" id="KW-0812">Transmembrane</keyword>
<feature type="region of interest" description="Disordered" evidence="1">
    <location>
        <begin position="1"/>
        <end position="30"/>
    </location>
</feature>
<keyword evidence="2" id="KW-0472">Membrane</keyword>
<feature type="transmembrane region" description="Helical" evidence="2">
    <location>
        <begin position="65"/>
        <end position="86"/>
    </location>
</feature>
<dbReference type="EMBL" id="AP017895">
    <property type="protein sequence ID" value="BAV87308.1"/>
    <property type="molecule type" value="Genomic_DNA"/>
</dbReference>
<evidence type="ECO:0000313" key="4">
    <source>
        <dbReference type="Proteomes" id="UP000250241"/>
    </source>
</evidence>
<proteinExistence type="predicted"/>
<organism evidence="3 4">
    <name type="scientific">Rothia aeria</name>
    <dbReference type="NCBI Taxonomy" id="172042"/>
    <lineage>
        <taxon>Bacteria</taxon>
        <taxon>Bacillati</taxon>
        <taxon>Actinomycetota</taxon>
        <taxon>Actinomycetes</taxon>
        <taxon>Micrococcales</taxon>
        <taxon>Micrococcaceae</taxon>
        <taxon>Rothia</taxon>
    </lineage>
</organism>
<dbReference type="KEGG" id="raj:RA11412_1009"/>